<name>A0ABP6QCH7_9ACTN</name>
<organism evidence="3 4">
    <name type="scientific">Actinocorallia longicatena</name>
    <dbReference type="NCBI Taxonomy" id="111803"/>
    <lineage>
        <taxon>Bacteria</taxon>
        <taxon>Bacillati</taxon>
        <taxon>Actinomycetota</taxon>
        <taxon>Actinomycetes</taxon>
        <taxon>Streptosporangiales</taxon>
        <taxon>Thermomonosporaceae</taxon>
        <taxon>Actinocorallia</taxon>
    </lineage>
</organism>
<feature type="region of interest" description="Disordered" evidence="1">
    <location>
        <begin position="22"/>
        <end position="45"/>
    </location>
</feature>
<accession>A0ABP6QCH7</accession>
<sequence>MRFPAVVAVLALTLAACGAPADNGDDVATGGGRSPSASASASLKAGSEKDALLAYSKCMRENGVPDFPDPKIEEGGGVGLSMPKGADPEKADAANLKCKKVLPNGGEPVKADPKVVEAQRKLAKCMRENGLPDFPDPDENGSTQIQGSHDLDPTSAKFKAAEKACAKYRPEGDDGGRLTTREEG</sequence>
<protein>
    <recommendedName>
        <fullName evidence="5">Secreted protein</fullName>
    </recommendedName>
</protein>
<evidence type="ECO:0000256" key="2">
    <source>
        <dbReference type="SAM" id="SignalP"/>
    </source>
</evidence>
<feature type="region of interest" description="Disordered" evidence="1">
    <location>
        <begin position="63"/>
        <end position="92"/>
    </location>
</feature>
<keyword evidence="2" id="KW-0732">Signal</keyword>
<dbReference type="Proteomes" id="UP001501237">
    <property type="component" value="Unassembled WGS sequence"/>
</dbReference>
<dbReference type="RefSeq" id="WP_344828690.1">
    <property type="nucleotide sequence ID" value="NZ_BAAAUV010000007.1"/>
</dbReference>
<evidence type="ECO:0000313" key="4">
    <source>
        <dbReference type="Proteomes" id="UP001501237"/>
    </source>
</evidence>
<feature type="region of interest" description="Disordered" evidence="1">
    <location>
        <begin position="127"/>
        <end position="184"/>
    </location>
</feature>
<reference evidence="4" key="1">
    <citation type="journal article" date="2019" name="Int. J. Syst. Evol. Microbiol.">
        <title>The Global Catalogue of Microorganisms (GCM) 10K type strain sequencing project: providing services to taxonomists for standard genome sequencing and annotation.</title>
        <authorList>
            <consortium name="The Broad Institute Genomics Platform"/>
            <consortium name="The Broad Institute Genome Sequencing Center for Infectious Disease"/>
            <person name="Wu L."/>
            <person name="Ma J."/>
        </authorList>
    </citation>
    <scope>NUCLEOTIDE SEQUENCE [LARGE SCALE GENOMIC DNA]</scope>
    <source>
        <strain evidence="4">JCM 9377</strain>
    </source>
</reference>
<feature type="compositionally biased region" description="Basic and acidic residues" evidence="1">
    <location>
        <begin position="159"/>
        <end position="184"/>
    </location>
</feature>
<comment type="caution">
    <text evidence="3">The sequence shown here is derived from an EMBL/GenBank/DDBJ whole genome shotgun (WGS) entry which is preliminary data.</text>
</comment>
<gene>
    <name evidence="3" type="ORF">GCM10010468_31640</name>
</gene>
<evidence type="ECO:0000256" key="1">
    <source>
        <dbReference type="SAM" id="MobiDB-lite"/>
    </source>
</evidence>
<dbReference type="PROSITE" id="PS51257">
    <property type="entry name" value="PROKAR_LIPOPROTEIN"/>
    <property type="match status" value="1"/>
</dbReference>
<feature type="compositionally biased region" description="Low complexity" evidence="1">
    <location>
        <begin position="34"/>
        <end position="45"/>
    </location>
</feature>
<feature type="chain" id="PRO_5045707092" description="Secreted protein" evidence="2">
    <location>
        <begin position="22"/>
        <end position="184"/>
    </location>
</feature>
<proteinExistence type="predicted"/>
<feature type="signal peptide" evidence="2">
    <location>
        <begin position="1"/>
        <end position="21"/>
    </location>
</feature>
<dbReference type="EMBL" id="BAAAUV010000007">
    <property type="protein sequence ID" value="GAA3212355.1"/>
    <property type="molecule type" value="Genomic_DNA"/>
</dbReference>
<keyword evidence="4" id="KW-1185">Reference proteome</keyword>
<evidence type="ECO:0008006" key="5">
    <source>
        <dbReference type="Google" id="ProtNLM"/>
    </source>
</evidence>
<evidence type="ECO:0000313" key="3">
    <source>
        <dbReference type="EMBL" id="GAA3212355.1"/>
    </source>
</evidence>